<reference evidence="7 8" key="1">
    <citation type="submission" date="2019-08" db="EMBL/GenBank/DDBJ databases">
        <authorList>
            <person name="Peeters C."/>
        </authorList>
    </citation>
    <scope>NUCLEOTIDE SEQUENCE [LARGE SCALE GENOMIC DNA]</scope>
    <source>
        <strain evidence="7 8">LMG 31116</strain>
    </source>
</reference>
<evidence type="ECO:0000313" key="7">
    <source>
        <dbReference type="EMBL" id="VVE30845.1"/>
    </source>
</evidence>
<feature type="domain" description="HNH nuclease" evidence="6">
    <location>
        <begin position="29"/>
        <end position="83"/>
    </location>
</feature>
<feature type="region of interest" description="Disordered" evidence="5">
    <location>
        <begin position="1"/>
        <end position="20"/>
    </location>
</feature>
<keyword evidence="8" id="KW-1185">Reference proteome</keyword>
<dbReference type="GO" id="GO:0008270">
    <property type="term" value="F:zinc ion binding"/>
    <property type="evidence" value="ECO:0007669"/>
    <property type="project" value="InterPro"/>
</dbReference>
<dbReference type="InterPro" id="IPR003615">
    <property type="entry name" value="HNH_nuc"/>
</dbReference>
<sequence>MPSTARHELPELSRQTRREMHTGVKRWLAIREFTLTRDRFTCQACGRIVAGKGEAHVDHVNGDSHNNPPDGSNWQTLCVPCHLAKTAKENGGFGNSPSNESGSRLTGGGRSKL</sequence>
<proteinExistence type="inferred from homology"/>
<dbReference type="SMART" id="SM00507">
    <property type="entry name" value="HNHc"/>
    <property type="match status" value="1"/>
</dbReference>
<gene>
    <name evidence="7" type="ORF">PMO31116_03601</name>
</gene>
<keyword evidence="1" id="KW-0540">Nuclease</keyword>
<dbReference type="Pfam" id="PF01844">
    <property type="entry name" value="HNH"/>
    <property type="match status" value="1"/>
</dbReference>
<comment type="similarity">
    <text evidence="3">Belongs to the HNH nuclease family.</text>
</comment>
<dbReference type="EMBL" id="CABPSD010000011">
    <property type="protein sequence ID" value="VVE30845.1"/>
    <property type="molecule type" value="Genomic_DNA"/>
</dbReference>
<dbReference type="GO" id="GO:0016787">
    <property type="term" value="F:hydrolase activity"/>
    <property type="evidence" value="ECO:0007669"/>
    <property type="project" value="UniProtKB-KW"/>
</dbReference>
<evidence type="ECO:0000313" key="8">
    <source>
        <dbReference type="Proteomes" id="UP000368474"/>
    </source>
</evidence>
<dbReference type="AlphaFoldDB" id="A0A5E4X3V9"/>
<dbReference type="Proteomes" id="UP000368474">
    <property type="component" value="Unassembled WGS sequence"/>
</dbReference>
<dbReference type="Gene3D" id="1.10.30.50">
    <property type="match status" value="1"/>
</dbReference>
<dbReference type="CDD" id="cd00085">
    <property type="entry name" value="HNHc"/>
    <property type="match status" value="1"/>
</dbReference>
<organism evidence="7 8">
    <name type="scientific">Pandoraea morbifera</name>
    <dbReference type="NCBI Taxonomy" id="2508300"/>
    <lineage>
        <taxon>Bacteria</taxon>
        <taxon>Pseudomonadati</taxon>
        <taxon>Pseudomonadota</taxon>
        <taxon>Betaproteobacteria</taxon>
        <taxon>Burkholderiales</taxon>
        <taxon>Burkholderiaceae</taxon>
        <taxon>Pandoraea</taxon>
    </lineage>
</organism>
<evidence type="ECO:0000256" key="1">
    <source>
        <dbReference type="ARBA" id="ARBA00022722"/>
    </source>
</evidence>
<evidence type="ECO:0000259" key="6">
    <source>
        <dbReference type="SMART" id="SM00507"/>
    </source>
</evidence>
<dbReference type="InterPro" id="IPR002711">
    <property type="entry name" value="HNH"/>
</dbReference>
<dbReference type="PANTHER" id="PTHR41286:SF1">
    <property type="entry name" value="HNH NUCLEASE YAJD-RELATED"/>
    <property type="match status" value="1"/>
</dbReference>
<accession>A0A5E4X3V9</accession>
<dbReference type="GO" id="GO:0004519">
    <property type="term" value="F:endonuclease activity"/>
    <property type="evidence" value="ECO:0007669"/>
    <property type="project" value="InterPro"/>
</dbReference>
<evidence type="ECO:0000256" key="4">
    <source>
        <dbReference type="ARBA" id="ARBA00040194"/>
    </source>
</evidence>
<name>A0A5E4X3V9_9BURK</name>
<evidence type="ECO:0000256" key="2">
    <source>
        <dbReference type="ARBA" id="ARBA00022801"/>
    </source>
</evidence>
<evidence type="ECO:0000256" key="3">
    <source>
        <dbReference type="ARBA" id="ARBA00038412"/>
    </source>
</evidence>
<keyword evidence="2" id="KW-0378">Hydrolase</keyword>
<protein>
    <recommendedName>
        <fullName evidence="4">Putative HNH nuclease YajD</fullName>
    </recommendedName>
</protein>
<feature type="region of interest" description="Disordered" evidence="5">
    <location>
        <begin position="88"/>
        <end position="113"/>
    </location>
</feature>
<dbReference type="GO" id="GO:0003676">
    <property type="term" value="F:nucleic acid binding"/>
    <property type="evidence" value="ECO:0007669"/>
    <property type="project" value="InterPro"/>
</dbReference>
<dbReference type="PANTHER" id="PTHR41286">
    <property type="entry name" value="HNH NUCLEASE YAJD-RELATED"/>
    <property type="match status" value="1"/>
</dbReference>
<dbReference type="GO" id="GO:0005829">
    <property type="term" value="C:cytosol"/>
    <property type="evidence" value="ECO:0007669"/>
    <property type="project" value="TreeGrafter"/>
</dbReference>
<feature type="compositionally biased region" description="Polar residues" evidence="5">
    <location>
        <begin position="95"/>
        <end position="104"/>
    </location>
</feature>
<evidence type="ECO:0000256" key="5">
    <source>
        <dbReference type="SAM" id="MobiDB-lite"/>
    </source>
</evidence>